<protein>
    <submittedName>
        <fullName evidence="3">Uncharacterized protein</fullName>
    </submittedName>
</protein>
<name>A0A6N6JBU2_9RHOB</name>
<keyword evidence="2" id="KW-0732">Signal</keyword>
<keyword evidence="1" id="KW-0472">Membrane</keyword>
<keyword evidence="1" id="KW-1133">Transmembrane helix</keyword>
<dbReference type="AlphaFoldDB" id="A0A6N6JBU2"/>
<evidence type="ECO:0000256" key="1">
    <source>
        <dbReference type="SAM" id="Phobius"/>
    </source>
</evidence>
<feature type="signal peptide" evidence="2">
    <location>
        <begin position="1"/>
        <end position="17"/>
    </location>
</feature>
<keyword evidence="1" id="KW-0812">Transmembrane</keyword>
<feature type="transmembrane region" description="Helical" evidence="1">
    <location>
        <begin position="33"/>
        <end position="52"/>
    </location>
</feature>
<accession>A0A6N6JBU2</accession>
<evidence type="ECO:0000313" key="4">
    <source>
        <dbReference type="Proteomes" id="UP000436822"/>
    </source>
</evidence>
<organism evidence="3 4">
    <name type="scientific">Litoreibacter roseus</name>
    <dbReference type="NCBI Taxonomy" id="2601869"/>
    <lineage>
        <taxon>Bacteria</taxon>
        <taxon>Pseudomonadati</taxon>
        <taxon>Pseudomonadota</taxon>
        <taxon>Alphaproteobacteria</taxon>
        <taxon>Rhodobacterales</taxon>
        <taxon>Roseobacteraceae</taxon>
        <taxon>Litoreibacter</taxon>
    </lineage>
</organism>
<keyword evidence="4" id="KW-1185">Reference proteome</keyword>
<dbReference type="Proteomes" id="UP000436822">
    <property type="component" value="Unassembled WGS sequence"/>
</dbReference>
<evidence type="ECO:0000313" key="3">
    <source>
        <dbReference type="EMBL" id="GFE63753.1"/>
    </source>
</evidence>
<evidence type="ECO:0000256" key="2">
    <source>
        <dbReference type="SAM" id="SignalP"/>
    </source>
</evidence>
<sequence length="57" mass="5819">MKRLTALAALLPGSALAHGGHAPVPEIAHGLSHVGPFVGLVIIAIAGGVILYQRWLS</sequence>
<comment type="caution">
    <text evidence="3">The sequence shown here is derived from an EMBL/GenBank/DDBJ whole genome shotgun (WGS) entry which is preliminary data.</text>
</comment>
<gene>
    <name evidence="3" type="ORF">KIN_08270</name>
</gene>
<dbReference type="RefSeq" id="WP_159804658.1">
    <property type="nucleotide sequence ID" value="NZ_BLJE01000001.1"/>
</dbReference>
<dbReference type="EMBL" id="BLJE01000001">
    <property type="protein sequence ID" value="GFE63753.1"/>
    <property type="molecule type" value="Genomic_DNA"/>
</dbReference>
<feature type="chain" id="PRO_5026723408" evidence="2">
    <location>
        <begin position="18"/>
        <end position="57"/>
    </location>
</feature>
<reference evidence="3 4" key="1">
    <citation type="submission" date="2019-12" db="EMBL/GenBank/DDBJ databases">
        <title>Litoreibacter badius sp. nov., a novel bacteriochlorophyll a-containing bacterium in the genus Litoreibacter.</title>
        <authorList>
            <person name="Kanamuro M."/>
            <person name="Takabe Y."/>
            <person name="Mori K."/>
            <person name="Takaichi S."/>
            <person name="Hanada S."/>
        </authorList>
    </citation>
    <scope>NUCLEOTIDE SEQUENCE [LARGE SCALE GENOMIC DNA]</scope>
    <source>
        <strain evidence="3 4">K6</strain>
    </source>
</reference>
<proteinExistence type="predicted"/>